<dbReference type="EMBL" id="BMEO01000014">
    <property type="protein sequence ID" value="GGG01607.1"/>
    <property type="molecule type" value="Genomic_DNA"/>
</dbReference>
<sequence>MIEPQRDGILMIDHPMSDSLEQTQQKLWQAITQAIRQHNGLPFSEFMRAALYQPGCGYYSAGLKKLGQDGDFITAVELGSMFAQTLARQFAEVIEMVSDPVIMELGAGSGRFCADVLTALDDMDKNGRYVPDCYLILEVSADLKQQQQQHIDTLPTHLSNRVKWLDTPPKQPFNGVIFANEVLDALPVEVFRHNNNEYQRLVLQLQNGQLVEHWHTFPADLLTQLKAKELSLPDGYRSEFIPYLNNWMAGITAPLHQGLVLFVDYGYGRDVYYHPERHTGTLVCHQRHQANFNPYHDVGAQDITAFVDFTAVAEALKAADCEVVGFNHQMDLLMGLGVENIISAEGDYSNYYAQATELKQLMMPNEMGEKFKCIAALKNLNMTLSGFKNNRLHNL</sequence>
<keyword evidence="2" id="KW-0808">Transferase</keyword>
<dbReference type="InterPro" id="IPR038375">
    <property type="entry name" value="NDUFAF7_sf"/>
</dbReference>
<evidence type="ECO:0000256" key="1">
    <source>
        <dbReference type="ARBA" id="ARBA00022603"/>
    </source>
</evidence>
<dbReference type="Gene3D" id="3.40.50.12710">
    <property type="match status" value="1"/>
</dbReference>
<dbReference type="PANTHER" id="PTHR12049">
    <property type="entry name" value="PROTEIN ARGININE METHYLTRANSFERASE NDUFAF7, MITOCHONDRIAL"/>
    <property type="match status" value="1"/>
</dbReference>
<name>A0A917CX91_9GAMM</name>
<dbReference type="GO" id="GO:0032259">
    <property type="term" value="P:methylation"/>
    <property type="evidence" value="ECO:0007669"/>
    <property type="project" value="UniProtKB-KW"/>
</dbReference>
<dbReference type="InterPro" id="IPR003788">
    <property type="entry name" value="NDUFAF7"/>
</dbReference>
<dbReference type="GO" id="GO:0035243">
    <property type="term" value="F:protein-arginine omega-N symmetric methyltransferase activity"/>
    <property type="evidence" value="ECO:0007669"/>
    <property type="project" value="TreeGrafter"/>
</dbReference>
<dbReference type="PANTHER" id="PTHR12049:SF7">
    <property type="entry name" value="PROTEIN ARGININE METHYLTRANSFERASE NDUFAF7, MITOCHONDRIAL"/>
    <property type="match status" value="1"/>
</dbReference>
<keyword evidence="1 3" id="KW-0489">Methyltransferase</keyword>
<comment type="caution">
    <text evidence="3">The sequence shown here is derived from an EMBL/GenBank/DDBJ whole genome shotgun (WGS) entry which is preliminary data.</text>
</comment>
<dbReference type="InterPro" id="IPR029063">
    <property type="entry name" value="SAM-dependent_MTases_sf"/>
</dbReference>
<dbReference type="Pfam" id="PF02636">
    <property type="entry name" value="Methyltransf_28"/>
    <property type="match status" value="1"/>
</dbReference>
<keyword evidence="4" id="KW-1185">Reference proteome</keyword>
<reference evidence="3" key="1">
    <citation type="journal article" date="2014" name="Int. J. Syst. Evol. Microbiol.">
        <title>Complete genome sequence of Corynebacterium casei LMG S-19264T (=DSM 44701T), isolated from a smear-ripened cheese.</title>
        <authorList>
            <consortium name="US DOE Joint Genome Institute (JGI-PGF)"/>
            <person name="Walter F."/>
            <person name="Albersmeier A."/>
            <person name="Kalinowski J."/>
            <person name="Ruckert C."/>
        </authorList>
    </citation>
    <scope>NUCLEOTIDE SEQUENCE</scope>
    <source>
        <strain evidence="3">CGMCC 1.12181</strain>
    </source>
</reference>
<evidence type="ECO:0000313" key="4">
    <source>
        <dbReference type="Proteomes" id="UP000605253"/>
    </source>
</evidence>
<evidence type="ECO:0000313" key="3">
    <source>
        <dbReference type="EMBL" id="GGG01607.1"/>
    </source>
</evidence>
<evidence type="ECO:0000256" key="2">
    <source>
        <dbReference type="ARBA" id="ARBA00022679"/>
    </source>
</evidence>
<accession>A0A917CX91</accession>
<dbReference type="SUPFAM" id="SSF53335">
    <property type="entry name" value="S-adenosyl-L-methionine-dependent methyltransferases"/>
    <property type="match status" value="1"/>
</dbReference>
<protein>
    <submittedName>
        <fullName evidence="3">SAM-dependent methyltransferase</fullName>
    </submittedName>
</protein>
<proteinExistence type="predicted"/>
<dbReference type="Proteomes" id="UP000605253">
    <property type="component" value="Unassembled WGS sequence"/>
</dbReference>
<reference evidence="3" key="2">
    <citation type="submission" date="2020-09" db="EMBL/GenBank/DDBJ databases">
        <authorList>
            <person name="Sun Q."/>
            <person name="Zhou Y."/>
        </authorList>
    </citation>
    <scope>NUCLEOTIDE SEQUENCE</scope>
    <source>
        <strain evidence="3">CGMCC 1.12181</strain>
    </source>
</reference>
<gene>
    <name evidence="3" type="ORF">GCM10011365_23530</name>
</gene>
<organism evidence="3 4">
    <name type="scientific">Marinicella pacifica</name>
    <dbReference type="NCBI Taxonomy" id="1171543"/>
    <lineage>
        <taxon>Bacteria</taxon>
        <taxon>Pseudomonadati</taxon>
        <taxon>Pseudomonadota</taxon>
        <taxon>Gammaproteobacteria</taxon>
        <taxon>Lysobacterales</taxon>
        <taxon>Marinicellaceae</taxon>
        <taxon>Marinicella</taxon>
    </lineage>
</organism>
<dbReference type="AlphaFoldDB" id="A0A917CX91"/>